<feature type="transmembrane region" description="Helical" evidence="1">
    <location>
        <begin position="25"/>
        <end position="48"/>
    </location>
</feature>
<evidence type="ECO:0008006" key="4">
    <source>
        <dbReference type="Google" id="ProtNLM"/>
    </source>
</evidence>
<protein>
    <recommendedName>
        <fullName evidence="4">Gustatory receptor</fullName>
    </recommendedName>
</protein>
<organism evidence="2 3">
    <name type="scientific">Rhamnusium bicolor</name>
    <dbReference type="NCBI Taxonomy" id="1586634"/>
    <lineage>
        <taxon>Eukaryota</taxon>
        <taxon>Metazoa</taxon>
        <taxon>Ecdysozoa</taxon>
        <taxon>Arthropoda</taxon>
        <taxon>Hexapoda</taxon>
        <taxon>Insecta</taxon>
        <taxon>Pterygota</taxon>
        <taxon>Neoptera</taxon>
        <taxon>Endopterygota</taxon>
        <taxon>Coleoptera</taxon>
        <taxon>Polyphaga</taxon>
        <taxon>Cucujiformia</taxon>
        <taxon>Chrysomeloidea</taxon>
        <taxon>Cerambycidae</taxon>
        <taxon>Lepturinae</taxon>
        <taxon>Rhagiini</taxon>
        <taxon>Rhamnusium</taxon>
    </lineage>
</organism>
<evidence type="ECO:0000313" key="2">
    <source>
        <dbReference type="EMBL" id="KAJ8947252.1"/>
    </source>
</evidence>
<evidence type="ECO:0000256" key="1">
    <source>
        <dbReference type="SAM" id="Phobius"/>
    </source>
</evidence>
<accession>A0AAV8Y8D5</accession>
<dbReference type="EMBL" id="JANEYF010002389">
    <property type="protein sequence ID" value="KAJ8947252.1"/>
    <property type="molecule type" value="Genomic_DNA"/>
</dbReference>
<name>A0AAV8Y8D5_9CUCU</name>
<evidence type="ECO:0000313" key="3">
    <source>
        <dbReference type="Proteomes" id="UP001162156"/>
    </source>
</evidence>
<comment type="caution">
    <text evidence="2">The sequence shown here is derived from an EMBL/GenBank/DDBJ whole genome shotgun (WGS) entry which is preliminary data.</text>
</comment>
<keyword evidence="3" id="KW-1185">Reference proteome</keyword>
<keyword evidence="1" id="KW-0812">Transmembrane</keyword>
<feature type="transmembrane region" description="Helical" evidence="1">
    <location>
        <begin position="60"/>
        <end position="83"/>
    </location>
</feature>
<dbReference type="Proteomes" id="UP001162156">
    <property type="component" value="Unassembled WGS sequence"/>
</dbReference>
<keyword evidence="1" id="KW-0472">Membrane</keyword>
<sequence length="146" mass="17715">MSFLSIAEEKLHSLNFKDDRNIRHYVFRICLFHITFVAMHTFELLVFIQVEELSIEYGYILYRIVMYYQFLMIYAIVCMAEMLKKRYMFLDKLIDDTLREKSKIITISGKDDQRTLVKLHKIQKIFTMLYSTVRQINIILGWTIFF</sequence>
<dbReference type="AlphaFoldDB" id="A0AAV8Y8D5"/>
<gene>
    <name evidence="2" type="ORF">NQ314_008651</name>
</gene>
<reference evidence="2" key="1">
    <citation type="journal article" date="2023" name="Insect Mol. Biol.">
        <title>Genome sequencing provides insights into the evolution of gene families encoding plant cell wall-degrading enzymes in longhorned beetles.</title>
        <authorList>
            <person name="Shin N.R."/>
            <person name="Okamura Y."/>
            <person name="Kirsch R."/>
            <person name="Pauchet Y."/>
        </authorList>
    </citation>
    <scope>NUCLEOTIDE SEQUENCE</scope>
    <source>
        <strain evidence="2">RBIC_L_NR</strain>
    </source>
</reference>
<keyword evidence="1" id="KW-1133">Transmembrane helix</keyword>
<proteinExistence type="predicted"/>